<dbReference type="InterPro" id="IPR008949">
    <property type="entry name" value="Isoprenoid_synthase_dom_sf"/>
</dbReference>
<dbReference type="RefSeq" id="XP_026604567.1">
    <property type="nucleotide sequence ID" value="XM_026747087.1"/>
</dbReference>
<dbReference type="Proteomes" id="UP000256690">
    <property type="component" value="Unassembled WGS sequence"/>
</dbReference>
<gene>
    <name evidence="3" type="ORF">DSM5745_05071</name>
</gene>
<comment type="similarity">
    <text evidence="1">Belongs to the trichodiene synthase family.</text>
</comment>
<dbReference type="Gene3D" id="1.10.600.10">
    <property type="entry name" value="Farnesyl Diphosphate Synthase"/>
    <property type="match status" value="1"/>
</dbReference>
<evidence type="ECO:0000256" key="1">
    <source>
        <dbReference type="ARBA" id="ARBA00007946"/>
    </source>
</evidence>
<comment type="caution">
    <text evidence="3">The sequence shown here is derived from an EMBL/GenBank/DDBJ whole genome shotgun (WGS) entry which is preliminary data.</text>
</comment>
<dbReference type="GO" id="GO:0016838">
    <property type="term" value="F:carbon-oxygen lyase activity, acting on phosphates"/>
    <property type="evidence" value="ECO:0007669"/>
    <property type="project" value="InterPro"/>
</dbReference>
<name>A0A3D8S680_9EURO</name>
<dbReference type="Pfam" id="PF06330">
    <property type="entry name" value="TRI5"/>
    <property type="match status" value="1"/>
</dbReference>
<dbReference type="SUPFAM" id="SSF48576">
    <property type="entry name" value="Terpenoid synthases"/>
    <property type="match status" value="1"/>
</dbReference>
<evidence type="ECO:0000313" key="3">
    <source>
        <dbReference type="EMBL" id="RDW81514.1"/>
    </source>
</evidence>
<evidence type="ECO:0000313" key="4">
    <source>
        <dbReference type="Proteomes" id="UP000256690"/>
    </source>
</evidence>
<dbReference type="EMBL" id="PVWQ01000005">
    <property type="protein sequence ID" value="RDW81514.1"/>
    <property type="molecule type" value="Genomic_DNA"/>
</dbReference>
<evidence type="ECO:0008006" key="5">
    <source>
        <dbReference type="Google" id="ProtNLM"/>
    </source>
</evidence>
<organism evidence="3 4">
    <name type="scientific">Aspergillus mulundensis</name>
    <dbReference type="NCBI Taxonomy" id="1810919"/>
    <lineage>
        <taxon>Eukaryota</taxon>
        <taxon>Fungi</taxon>
        <taxon>Dikarya</taxon>
        <taxon>Ascomycota</taxon>
        <taxon>Pezizomycotina</taxon>
        <taxon>Eurotiomycetes</taxon>
        <taxon>Eurotiomycetidae</taxon>
        <taxon>Eurotiales</taxon>
        <taxon>Aspergillaceae</taxon>
        <taxon>Aspergillus</taxon>
        <taxon>Aspergillus subgen. Nidulantes</taxon>
    </lineage>
</organism>
<keyword evidence="2" id="KW-0456">Lyase</keyword>
<dbReference type="OrthoDB" id="2998174at2759"/>
<evidence type="ECO:0000256" key="2">
    <source>
        <dbReference type="ARBA" id="ARBA00023239"/>
    </source>
</evidence>
<dbReference type="InterPro" id="IPR024652">
    <property type="entry name" value="Trichodiene_synth"/>
</dbReference>
<keyword evidence="4" id="KW-1185">Reference proteome</keyword>
<dbReference type="GeneID" id="38115441"/>
<proteinExistence type="inferred from homology"/>
<sequence length="353" mass="39341">MLLNSIVGSILTVNFPITKWLRSWIEPWHAPTSTSPSNEITKTEYEAILRDMLKTMGTGFSPQRPCAHLASQISTHISPVTHNQDLARKVCKVGALVALYFYPTHGPAVQALIGTYTAFYLILDDEGESMLAQISQFRALLMNPSPSSAPAAIQMTMTAPFKLLAWIFTEIDRVFAPPVANRLVAGVLSSLSSLEIELDRSTAFSGVASPLFAKYFRNMNGSSEAYVYFLLAENPEDPQGDGVTGSRLKRFLQGVPELWNVTDEINDLMSFYKESIGGDERDTFVYHQARGAGVSIAEVLRGLAREIPRRSGLIERIFEDDEQLLEMARGFSLGQIEFYLASERYRLAELRLE</sequence>
<reference evidence="3 4" key="1">
    <citation type="journal article" date="2018" name="IMA Fungus">
        <title>IMA Genome-F 9: Draft genome sequence of Annulohypoxylon stygium, Aspergillus mulundensis, Berkeleyomyces basicola (syn. Thielaviopsis basicola), Ceratocystis smalleyi, two Cercospora beticola strains, Coleophoma cylindrospora, Fusarium fracticaudum, Phialophora cf. hyalina, and Morchella septimelata.</title>
        <authorList>
            <person name="Wingfield B.D."/>
            <person name="Bills G.F."/>
            <person name="Dong Y."/>
            <person name="Huang W."/>
            <person name="Nel W.J."/>
            <person name="Swalarsk-Parry B.S."/>
            <person name="Vaghefi N."/>
            <person name="Wilken P.M."/>
            <person name="An Z."/>
            <person name="de Beer Z.W."/>
            <person name="De Vos L."/>
            <person name="Chen L."/>
            <person name="Duong T.A."/>
            <person name="Gao Y."/>
            <person name="Hammerbacher A."/>
            <person name="Kikkert J.R."/>
            <person name="Li Y."/>
            <person name="Li H."/>
            <person name="Li K."/>
            <person name="Li Q."/>
            <person name="Liu X."/>
            <person name="Ma X."/>
            <person name="Naidoo K."/>
            <person name="Pethybridge S.J."/>
            <person name="Sun J."/>
            <person name="Steenkamp E.T."/>
            <person name="van der Nest M.A."/>
            <person name="van Wyk S."/>
            <person name="Wingfield M.J."/>
            <person name="Xiong C."/>
            <person name="Yue Q."/>
            <person name="Zhang X."/>
        </authorList>
    </citation>
    <scope>NUCLEOTIDE SEQUENCE [LARGE SCALE GENOMIC DNA]</scope>
    <source>
        <strain evidence="3 4">DSM 5745</strain>
    </source>
</reference>
<accession>A0A3D8S680</accession>
<protein>
    <recommendedName>
        <fullName evidence="5">Terpenoid synthase</fullName>
    </recommendedName>
</protein>
<dbReference type="AlphaFoldDB" id="A0A3D8S680"/>
<dbReference type="STRING" id="1810919.A0A3D8S680"/>